<dbReference type="EMBL" id="JAAALK010000282">
    <property type="protein sequence ID" value="KAG8078486.1"/>
    <property type="molecule type" value="Genomic_DNA"/>
</dbReference>
<evidence type="ECO:0000313" key="2">
    <source>
        <dbReference type="Proteomes" id="UP000729402"/>
    </source>
</evidence>
<accession>A0A8J5TIU9</accession>
<dbReference type="Proteomes" id="UP000729402">
    <property type="component" value="Unassembled WGS sequence"/>
</dbReference>
<reference evidence="1" key="2">
    <citation type="submission" date="2021-02" db="EMBL/GenBank/DDBJ databases">
        <authorList>
            <person name="Kimball J.A."/>
            <person name="Haas M.W."/>
            <person name="Macchietto M."/>
            <person name="Kono T."/>
            <person name="Duquette J."/>
            <person name="Shao M."/>
        </authorList>
    </citation>
    <scope>NUCLEOTIDE SEQUENCE</scope>
    <source>
        <tissue evidence="1">Fresh leaf tissue</tissue>
    </source>
</reference>
<sequence>MPSQFALQHSRFLVDVFRWLQNLKCAGSYLVDGESVERPGPMIAVCGIATLQADNDPQLESTKHSSRVLQAAVLLFTIRGPSDQ</sequence>
<organism evidence="1 2">
    <name type="scientific">Zizania palustris</name>
    <name type="common">Northern wild rice</name>
    <dbReference type="NCBI Taxonomy" id="103762"/>
    <lineage>
        <taxon>Eukaryota</taxon>
        <taxon>Viridiplantae</taxon>
        <taxon>Streptophyta</taxon>
        <taxon>Embryophyta</taxon>
        <taxon>Tracheophyta</taxon>
        <taxon>Spermatophyta</taxon>
        <taxon>Magnoliopsida</taxon>
        <taxon>Liliopsida</taxon>
        <taxon>Poales</taxon>
        <taxon>Poaceae</taxon>
        <taxon>BOP clade</taxon>
        <taxon>Oryzoideae</taxon>
        <taxon>Oryzeae</taxon>
        <taxon>Zizaniinae</taxon>
        <taxon>Zizania</taxon>
    </lineage>
</organism>
<reference evidence="1" key="1">
    <citation type="journal article" date="2021" name="bioRxiv">
        <title>Whole Genome Assembly and Annotation of Northern Wild Rice, Zizania palustris L., Supports a Whole Genome Duplication in the Zizania Genus.</title>
        <authorList>
            <person name="Haas M."/>
            <person name="Kono T."/>
            <person name="Macchietto M."/>
            <person name="Millas R."/>
            <person name="McGilp L."/>
            <person name="Shao M."/>
            <person name="Duquette J."/>
            <person name="Hirsch C.N."/>
            <person name="Kimball J."/>
        </authorList>
    </citation>
    <scope>NUCLEOTIDE SEQUENCE</scope>
    <source>
        <tissue evidence="1">Fresh leaf tissue</tissue>
    </source>
</reference>
<dbReference type="AlphaFoldDB" id="A0A8J5TIU9"/>
<keyword evidence="2" id="KW-1185">Reference proteome</keyword>
<name>A0A8J5TIU9_ZIZPA</name>
<evidence type="ECO:0000313" key="1">
    <source>
        <dbReference type="EMBL" id="KAG8078486.1"/>
    </source>
</evidence>
<comment type="caution">
    <text evidence="1">The sequence shown here is derived from an EMBL/GenBank/DDBJ whole genome shotgun (WGS) entry which is preliminary data.</text>
</comment>
<gene>
    <name evidence="1" type="ORF">GUJ93_ZPchr0007g6264</name>
</gene>
<proteinExistence type="predicted"/>
<protein>
    <submittedName>
        <fullName evidence="1">Uncharacterized protein</fullName>
    </submittedName>
</protein>